<name>A0ABV8QM74_9BACT</name>
<comment type="caution">
    <text evidence="1">The sequence shown here is derived from an EMBL/GenBank/DDBJ whole genome shotgun (WGS) entry which is preliminary data.</text>
</comment>
<gene>
    <name evidence="1" type="ORF">ACFOWM_00445</name>
</gene>
<protein>
    <recommendedName>
        <fullName evidence="3">DUF4249 domain-containing protein</fullName>
    </recommendedName>
</protein>
<accession>A0ABV8QM74</accession>
<dbReference type="Proteomes" id="UP001595907">
    <property type="component" value="Unassembled WGS sequence"/>
</dbReference>
<organism evidence="1 2">
    <name type="scientific">Ferruginibacter yonginensis</name>
    <dbReference type="NCBI Taxonomy" id="1310416"/>
    <lineage>
        <taxon>Bacteria</taxon>
        <taxon>Pseudomonadati</taxon>
        <taxon>Bacteroidota</taxon>
        <taxon>Chitinophagia</taxon>
        <taxon>Chitinophagales</taxon>
        <taxon>Chitinophagaceae</taxon>
        <taxon>Ferruginibacter</taxon>
    </lineage>
</organism>
<keyword evidence="2" id="KW-1185">Reference proteome</keyword>
<reference evidence="2" key="1">
    <citation type="journal article" date="2019" name="Int. J. Syst. Evol. Microbiol.">
        <title>The Global Catalogue of Microorganisms (GCM) 10K type strain sequencing project: providing services to taxonomists for standard genome sequencing and annotation.</title>
        <authorList>
            <consortium name="The Broad Institute Genomics Platform"/>
            <consortium name="The Broad Institute Genome Sequencing Center for Infectious Disease"/>
            <person name="Wu L."/>
            <person name="Ma J."/>
        </authorList>
    </citation>
    <scope>NUCLEOTIDE SEQUENCE [LARGE SCALE GENOMIC DNA]</scope>
    <source>
        <strain evidence="2">CECT 8289</strain>
    </source>
</reference>
<dbReference type="EMBL" id="JBHSCZ010000001">
    <property type="protein sequence ID" value="MFC4261331.1"/>
    <property type="molecule type" value="Genomic_DNA"/>
</dbReference>
<evidence type="ECO:0000313" key="2">
    <source>
        <dbReference type="Proteomes" id="UP001595907"/>
    </source>
</evidence>
<proteinExistence type="predicted"/>
<dbReference type="RefSeq" id="WP_379705474.1">
    <property type="nucleotide sequence ID" value="NZ_JBHSCZ010000001.1"/>
</dbReference>
<sequence>MKPFITLFSAIILILTSCDPDEKEIFTLEKVRIDATLNNTNAIINLGDTIKIKAVLPDIINASSGNVNLTTLQKAQFYMYLNKVDTINNVGLLMQPPTYWVVKGQISSTNYFDFEFTKSLKPYEVEIYFKPPSKGIFYLNVVSQAGQFEANNGYSARLYVNFNVPNKHIELAAPFFGQAWANDAQTREFGTYVFRVN</sequence>
<evidence type="ECO:0008006" key="3">
    <source>
        <dbReference type="Google" id="ProtNLM"/>
    </source>
</evidence>
<evidence type="ECO:0000313" key="1">
    <source>
        <dbReference type="EMBL" id="MFC4261331.1"/>
    </source>
</evidence>
<dbReference type="PROSITE" id="PS51257">
    <property type="entry name" value="PROKAR_LIPOPROTEIN"/>
    <property type="match status" value="1"/>
</dbReference>